<feature type="chain" id="PRO_5031515549" evidence="1">
    <location>
        <begin position="29"/>
        <end position="309"/>
    </location>
</feature>
<evidence type="ECO:0000313" key="2">
    <source>
        <dbReference type="EMBL" id="NMP29977.1"/>
    </source>
</evidence>
<dbReference type="AlphaFoldDB" id="A0A7Y0L8Y0"/>
<reference evidence="2 3" key="1">
    <citation type="submission" date="2020-04" db="EMBL/GenBank/DDBJ databases">
        <title>Thalassotalea sp. M1531, isolated from the surface of marine red alga.</title>
        <authorList>
            <person name="Pang L."/>
            <person name="Lu D.-C."/>
        </authorList>
    </citation>
    <scope>NUCLEOTIDE SEQUENCE [LARGE SCALE GENOMIC DNA]</scope>
    <source>
        <strain evidence="2 3">M1531</strain>
    </source>
</reference>
<accession>A0A7Y0L8Y0</accession>
<keyword evidence="3" id="KW-1185">Reference proteome</keyword>
<dbReference type="EMBL" id="JABBXH010000001">
    <property type="protein sequence ID" value="NMP29977.1"/>
    <property type="molecule type" value="Genomic_DNA"/>
</dbReference>
<comment type="caution">
    <text evidence="2">The sequence shown here is derived from an EMBL/GenBank/DDBJ whole genome shotgun (WGS) entry which is preliminary data.</text>
</comment>
<evidence type="ECO:0000313" key="3">
    <source>
        <dbReference type="Proteomes" id="UP000568664"/>
    </source>
</evidence>
<proteinExistence type="predicted"/>
<dbReference type="Proteomes" id="UP000568664">
    <property type="component" value="Unassembled WGS sequence"/>
</dbReference>
<dbReference type="RefSeq" id="WP_169073331.1">
    <property type="nucleotide sequence ID" value="NZ_JABBXH010000001.1"/>
</dbReference>
<feature type="signal peptide" evidence="1">
    <location>
        <begin position="1"/>
        <end position="28"/>
    </location>
</feature>
<sequence length="309" mass="34033">MIKRPPVHFNLLAIACTFNSLIVPISSASSISLSATEYEDTVHVGENSLELKPIGATLFGLLDVTTNITLTASYAEFGDDKKFNDISTLDLSAKAWGIGISYSQENWLFHLDYGQSDEDITIKATNRNLKLYKEDYDSPSWSGGLGYSSFIGDDAQPWYWSLNSNIQYADWQRNITRYEINLPNLSIATSLDKGESWFASAGLSLSQFSATGANSGLLYGGSLSWFHLIDGESSAVSRNGRSVSQIASTNQRFNASNFSQQIDGEQYGLVTIFAGYHFNEKYSVELSYSTSFAADENADSINLSVSYEL</sequence>
<organism evidence="2 3">
    <name type="scientific">Thalassotalea algicola</name>
    <dbReference type="NCBI Taxonomy" id="2716224"/>
    <lineage>
        <taxon>Bacteria</taxon>
        <taxon>Pseudomonadati</taxon>
        <taxon>Pseudomonadota</taxon>
        <taxon>Gammaproteobacteria</taxon>
        <taxon>Alteromonadales</taxon>
        <taxon>Colwelliaceae</taxon>
        <taxon>Thalassotalea</taxon>
    </lineage>
</organism>
<gene>
    <name evidence="2" type="ORF">HII17_00260</name>
</gene>
<evidence type="ECO:0000256" key="1">
    <source>
        <dbReference type="SAM" id="SignalP"/>
    </source>
</evidence>
<dbReference type="PROSITE" id="PS51257">
    <property type="entry name" value="PROKAR_LIPOPROTEIN"/>
    <property type="match status" value="1"/>
</dbReference>
<keyword evidence="1" id="KW-0732">Signal</keyword>
<protein>
    <submittedName>
        <fullName evidence="2">Uncharacterized protein</fullName>
    </submittedName>
</protein>
<name>A0A7Y0L8Y0_9GAMM</name>